<accession>A0ABU7EMD6</accession>
<keyword evidence="3" id="KW-1185">Reference proteome</keyword>
<proteinExistence type="predicted"/>
<evidence type="ECO:0000256" key="1">
    <source>
        <dbReference type="SAM" id="MobiDB-lite"/>
    </source>
</evidence>
<protein>
    <submittedName>
        <fullName evidence="2">Uncharacterized protein</fullName>
    </submittedName>
</protein>
<feature type="compositionally biased region" description="Polar residues" evidence="1">
    <location>
        <begin position="38"/>
        <end position="47"/>
    </location>
</feature>
<name>A0ABU7EMD6_9TELE</name>
<feature type="region of interest" description="Disordered" evidence="1">
    <location>
        <begin position="1"/>
        <end position="62"/>
    </location>
</feature>
<dbReference type="Proteomes" id="UP001352852">
    <property type="component" value="Unassembled WGS sequence"/>
</dbReference>
<dbReference type="EMBL" id="JAHUTJ010060298">
    <property type="protein sequence ID" value="MED6288319.1"/>
    <property type="molecule type" value="Genomic_DNA"/>
</dbReference>
<organism evidence="2 3">
    <name type="scientific">Characodon lateralis</name>
    <dbReference type="NCBI Taxonomy" id="208331"/>
    <lineage>
        <taxon>Eukaryota</taxon>
        <taxon>Metazoa</taxon>
        <taxon>Chordata</taxon>
        <taxon>Craniata</taxon>
        <taxon>Vertebrata</taxon>
        <taxon>Euteleostomi</taxon>
        <taxon>Actinopterygii</taxon>
        <taxon>Neopterygii</taxon>
        <taxon>Teleostei</taxon>
        <taxon>Neoteleostei</taxon>
        <taxon>Acanthomorphata</taxon>
        <taxon>Ovalentaria</taxon>
        <taxon>Atherinomorphae</taxon>
        <taxon>Cyprinodontiformes</taxon>
        <taxon>Goodeidae</taxon>
        <taxon>Characodon</taxon>
    </lineage>
</organism>
<gene>
    <name evidence="2" type="ORF">CHARACLAT_025378</name>
</gene>
<evidence type="ECO:0000313" key="3">
    <source>
        <dbReference type="Proteomes" id="UP001352852"/>
    </source>
</evidence>
<sequence>MGHGGAGARLQQPTGERWGPPWTGRQSIAWQHRDTQDKQPSTHSFTPKDSLERPINQTGMSLDCGRKLEYPERTCKLQAGS</sequence>
<reference evidence="2 3" key="1">
    <citation type="submission" date="2021-06" db="EMBL/GenBank/DDBJ databases">
        <authorList>
            <person name="Palmer J.M."/>
        </authorList>
    </citation>
    <scope>NUCLEOTIDE SEQUENCE [LARGE SCALE GENOMIC DNA]</scope>
    <source>
        <strain evidence="2 3">CL_MEX2019</strain>
        <tissue evidence="2">Muscle</tissue>
    </source>
</reference>
<evidence type="ECO:0000313" key="2">
    <source>
        <dbReference type="EMBL" id="MED6288319.1"/>
    </source>
</evidence>
<comment type="caution">
    <text evidence="2">The sequence shown here is derived from an EMBL/GenBank/DDBJ whole genome shotgun (WGS) entry which is preliminary data.</text>
</comment>